<dbReference type="InterPro" id="IPR016181">
    <property type="entry name" value="Acyl_CoA_acyltransferase"/>
</dbReference>
<evidence type="ECO:0000259" key="1">
    <source>
        <dbReference type="PROSITE" id="PS51186"/>
    </source>
</evidence>
<reference evidence="2 3" key="1">
    <citation type="submission" date="2019-06" db="EMBL/GenBank/DDBJ databases">
        <title>Sequencing the genomes of 1000 actinobacteria strains.</title>
        <authorList>
            <person name="Klenk H.-P."/>
        </authorList>
    </citation>
    <scope>NUCLEOTIDE SEQUENCE [LARGE SCALE GENOMIC DNA]</scope>
    <source>
        <strain evidence="2 3">DSM 24083</strain>
    </source>
</reference>
<dbReference type="SUPFAM" id="SSF55729">
    <property type="entry name" value="Acyl-CoA N-acyltransferases (Nat)"/>
    <property type="match status" value="1"/>
</dbReference>
<protein>
    <submittedName>
        <fullName evidence="2">Acetyltransferase (GNAT) family protein</fullName>
    </submittedName>
</protein>
<feature type="domain" description="N-acetyltransferase" evidence="1">
    <location>
        <begin position="1"/>
        <end position="172"/>
    </location>
</feature>
<dbReference type="Gene3D" id="3.40.630.30">
    <property type="match status" value="1"/>
</dbReference>
<dbReference type="PROSITE" id="PS51186">
    <property type="entry name" value="GNAT"/>
    <property type="match status" value="1"/>
</dbReference>
<keyword evidence="3" id="KW-1185">Reference proteome</keyword>
<evidence type="ECO:0000313" key="3">
    <source>
        <dbReference type="Proteomes" id="UP000319746"/>
    </source>
</evidence>
<dbReference type="RefSeq" id="WP_141868428.1">
    <property type="nucleotide sequence ID" value="NZ_BAABAN010000017.1"/>
</dbReference>
<proteinExistence type="predicted"/>
<dbReference type="EMBL" id="VFOU01000005">
    <property type="protein sequence ID" value="TQL65452.1"/>
    <property type="molecule type" value="Genomic_DNA"/>
</dbReference>
<gene>
    <name evidence="2" type="ORF">FB556_2646</name>
</gene>
<dbReference type="Proteomes" id="UP000319746">
    <property type="component" value="Unassembled WGS sequence"/>
</dbReference>
<dbReference type="AlphaFoldDB" id="A0A542ZYL8"/>
<sequence>MGIEPSTAKQLWEILVEADTLFIPPLSARTSGTQTSFTPAPVSPAVGPRQYFESLQDQHVVMARAKASSMAIAGFMSFRPSYRLPYEYSTALYHYVTTVIVRPAFRGQRITQRMYRSLQEAAAQLGEDVATRTWSTNAAHIGLLSALGFSETHRIPDDRGHGIDTVYFVRSI</sequence>
<evidence type="ECO:0000313" key="2">
    <source>
        <dbReference type="EMBL" id="TQL65452.1"/>
    </source>
</evidence>
<dbReference type="OrthoDB" id="9783294at2"/>
<comment type="caution">
    <text evidence="2">The sequence shown here is derived from an EMBL/GenBank/DDBJ whole genome shotgun (WGS) entry which is preliminary data.</text>
</comment>
<keyword evidence="2" id="KW-0808">Transferase</keyword>
<organism evidence="2 3">
    <name type="scientific">Enteractinococcus coprophilus</name>
    <dbReference type="NCBI Taxonomy" id="1027633"/>
    <lineage>
        <taxon>Bacteria</taxon>
        <taxon>Bacillati</taxon>
        <taxon>Actinomycetota</taxon>
        <taxon>Actinomycetes</taxon>
        <taxon>Micrococcales</taxon>
        <taxon>Micrococcaceae</taxon>
    </lineage>
</organism>
<dbReference type="Pfam" id="PF00583">
    <property type="entry name" value="Acetyltransf_1"/>
    <property type="match status" value="1"/>
</dbReference>
<accession>A0A542ZYL8</accession>
<dbReference type="GO" id="GO:0016747">
    <property type="term" value="F:acyltransferase activity, transferring groups other than amino-acyl groups"/>
    <property type="evidence" value="ECO:0007669"/>
    <property type="project" value="InterPro"/>
</dbReference>
<dbReference type="InterPro" id="IPR000182">
    <property type="entry name" value="GNAT_dom"/>
</dbReference>
<dbReference type="CDD" id="cd04301">
    <property type="entry name" value="NAT_SF"/>
    <property type="match status" value="1"/>
</dbReference>
<name>A0A542ZYL8_9MICC</name>